<proteinExistence type="predicted"/>
<sequence length="329" mass="35796">MNRFALCCLAALVLLTGCKKDVSGSYLMNDEVAVCWLQLVRTPDNHLTGQLVSSVLKPGGKIDHESVSLTGAVNGENVMLSGGGILGMAQTTLSGRFDGNSLTLSGVPSTPVILKRASLADYQAQLDDQSKRSQTIISARATAAGQRRTLQAEKDFLSHVDRVISQMQRFDAEADVHLGRFPNAEKAYIAVTAKVSEYVTRERQLVGNPSRAVARSQLEVAATQISLNTDQVHFQGEALQRSLETNIAPLVNQVSELAQRCHETQPIGGNLPQAEIEEHKGACNRLLNAAPAFNQKYAAIVAGLSRLENVYKREKEYQAKLLDDAQRLE</sequence>
<dbReference type="Proteomes" id="UP000182427">
    <property type="component" value="Chromosome I"/>
</dbReference>
<evidence type="ECO:0000313" key="1">
    <source>
        <dbReference type="EMBL" id="SDG00764.1"/>
    </source>
</evidence>
<organism evidence="1 2">
    <name type="scientific">Terriglobus roseus</name>
    <dbReference type="NCBI Taxonomy" id="392734"/>
    <lineage>
        <taxon>Bacteria</taxon>
        <taxon>Pseudomonadati</taxon>
        <taxon>Acidobacteriota</taxon>
        <taxon>Terriglobia</taxon>
        <taxon>Terriglobales</taxon>
        <taxon>Acidobacteriaceae</taxon>
        <taxon>Terriglobus</taxon>
    </lineage>
</organism>
<evidence type="ECO:0000313" key="2">
    <source>
        <dbReference type="Proteomes" id="UP000182427"/>
    </source>
</evidence>
<dbReference type="AlphaFoldDB" id="A0A1G7QQM6"/>
<protein>
    <submittedName>
        <fullName evidence="1">Uncharacterized protein</fullName>
    </submittedName>
</protein>
<reference evidence="1 2" key="1">
    <citation type="submission" date="2016-10" db="EMBL/GenBank/DDBJ databases">
        <authorList>
            <person name="de Groot N.N."/>
        </authorList>
    </citation>
    <scope>NUCLEOTIDE SEQUENCE [LARGE SCALE GENOMIC DNA]</scope>
    <source>
        <strain evidence="1 2">GAS232</strain>
    </source>
</reference>
<gene>
    <name evidence="1" type="ORF">SAMN05444167_3960</name>
</gene>
<dbReference type="EMBL" id="LT629690">
    <property type="protein sequence ID" value="SDG00764.1"/>
    <property type="molecule type" value="Genomic_DNA"/>
</dbReference>
<accession>A0A1G7QQM6</accession>
<dbReference type="PROSITE" id="PS51257">
    <property type="entry name" value="PROKAR_LIPOPROTEIN"/>
    <property type="match status" value="1"/>
</dbReference>
<name>A0A1G7QQM6_9BACT</name>
<keyword evidence="2" id="KW-1185">Reference proteome</keyword>